<organism evidence="2 3">
    <name type="scientific">Flemingia macrophylla</name>
    <dbReference type="NCBI Taxonomy" id="520843"/>
    <lineage>
        <taxon>Eukaryota</taxon>
        <taxon>Viridiplantae</taxon>
        <taxon>Streptophyta</taxon>
        <taxon>Embryophyta</taxon>
        <taxon>Tracheophyta</taxon>
        <taxon>Spermatophyta</taxon>
        <taxon>Magnoliopsida</taxon>
        <taxon>eudicotyledons</taxon>
        <taxon>Gunneridae</taxon>
        <taxon>Pentapetalae</taxon>
        <taxon>rosids</taxon>
        <taxon>fabids</taxon>
        <taxon>Fabales</taxon>
        <taxon>Fabaceae</taxon>
        <taxon>Papilionoideae</taxon>
        <taxon>50 kb inversion clade</taxon>
        <taxon>NPAAA clade</taxon>
        <taxon>indigoferoid/millettioid clade</taxon>
        <taxon>Phaseoleae</taxon>
        <taxon>Flemingia</taxon>
    </lineage>
</organism>
<proteinExistence type="predicted"/>
<comment type="caution">
    <text evidence="2">The sequence shown here is derived from an EMBL/GenBank/DDBJ whole genome shotgun (WGS) entry which is preliminary data.</text>
</comment>
<name>A0ABD1NI38_9FABA</name>
<dbReference type="InterPro" id="IPR032675">
    <property type="entry name" value="LRR_dom_sf"/>
</dbReference>
<feature type="domain" description="Disease resistance protein At4g27190-like leucine-rich repeats" evidence="1">
    <location>
        <begin position="55"/>
        <end position="104"/>
    </location>
</feature>
<dbReference type="AlphaFoldDB" id="A0ABD1NI38"/>
<evidence type="ECO:0000259" key="1">
    <source>
        <dbReference type="Pfam" id="PF23247"/>
    </source>
</evidence>
<dbReference type="Pfam" id="PF23247">
    <property type="entry name" value="LRR_RPS2"/>
    <property type="match status" value="1"/>
</dbReference>
<accession>A0ABD1NI38</accession>
<evidence type="ECO:0000313" key="3">
    <source>
        <dbReference type="Proteomes" id="UP001603857"/>
    </source>
</evidence>
<dbReference type="EMBL" id="JBGMDY010000001">
    <property type="protein sequence ID" value="KAL2347785.1"/>
    <property type="molecule type" value="Genomic_DNA"/>
</dbReference>
<protein>
    <recommendedName>
        <fullName evidence="1">Disease resistance protein At4g27190-like leucine-rich repeats domain-containing protein</fullName>
    </recommendedName>
</protein>
<keyword evidence="3" id="KW-1185">Reference proteome</keyword>
<dbReference type="InterPro" id="IPR057135">
    <property type="entry name" value="At4g27190-like_LRR"/>
</dbReference>
<dbReference type="Proteomes" id="UP001603857">
    <property type="component" value="Unassembled WGS sequence"/>
</dbReference>
<gene>
    <name evidence="2" type="ORF">Fmac_001785</name>
</gene>
<dbReference type="Gene3D" id="3.80.10.10">
    <property type="entry name" value="Ribonuclease Inhibitor"/>
    <property type="match status" value="1"/>
</dbReference>
<reference evidence="2 3" key="1">
    <citation type="submission" date="2024-08" db="EMBL/GenBank/DDBJ databases">
        <title>Insights into the chromosomal genome structure of Flemingia macrophylla.</title>
        <authorList>
            <person name="Ding Y."/>
            <person name="Zhao Y."/>
            <person name="Bi W."/>
            <person name="Wu M."/>
            <person name="Zhao G."/>
            <person name="Gong Y."/>
            <person name="Li W."/>
            <person name="Zhang P."/>
        </authorList>
    </citation>
    <scope>NUCLEOTIDE SEQUENCE [LARGE SCALE GENOMIC DNA]</scope>
    <source>
        <strain evidence="2">DYQJB</strain>
        <tissue evidence="2">Leaf</tissue>
    </source>
</reference>
<sequence length="141" mass="15869">MVTLESFYTSELQFDEMDNLKSTGLEHSWLQPLAENLQTIKVNECPCLENLEAPFSNLTRFEVSSCKRVQYMFTSSTAKGLAQLKTVKIQECKSLQEIVSTEGRFEEKILESAHGGSGFSSKGSPTTRYMGWLTTDLKLVL</sequence>
<evidence type="ECO:0000313" key="2">
    <source>
        <dbReference type="EMBL" id="KAL2347785.1"/>
    </source>
</evidence>